<evidence type="ECO:0000256" key="1">
    <source>
        <dbReference type="SAM" id="MobiDB-lite"/>
    </source>
</evidence>
<feature type="region of interest" description="Disordered" evidence="1">
    <location>
        <begin position="248"/>
        <end position="275"/>
    </location>
</feature>
<dbReference type="Proteomes" id="UP000195012">
    <property type="component" value="Unassembled WGS sequence"/>
</dbReference>
<sequence length="432" mass="48796">MVTMDGQKVDLDKDLPSRREFYEVFNTADGYTQCPRGAKPTEEEAQLKSKLSTYPVSLSFNGSLFTKAYCHACNKRGEYASADGKKHLEDAPCKFFYYWLGHTYSYLLHEIKLPDILGDIHRILGTLFNGNECIFKYGDISNDLLKHRKKLFEHYYDCTHVKEYLKQLKDSGGKAEDDVHWASYKLDVNEACKYVGEYCGGTGGTHDPYCKEYSTIYLKYCEGIDRIPMHCPTLEELQAHVELQTQLQDETETEPEVKSTALEFSGSGHERGDTVQTVDSHFRTTLPTGSTTGSGAQRASPIVSTAVGGTLFTLGLPLAAFLSYKYNLLPDWIKNSLFGGLNNGNNRRGGRRSTIGRNHHFDDTFTENSMDTSTNLSREVDSIMNLSTAPSTATEDNSTTYDESSGRQNNRRQQQLRRRQQGQRTNIAYYSM</sequence>
<feature type="region of interest" description="Disordered" evidence="1">
    <location>
        <begin position="339"/>
        <end position="373"/>
    </location>
</feature>
<dbReference type="AlphaFoldDB" id="A0A1Y3DYZ8"/>
<feature type="compositionally biased region" description="Low complexity" evidence="1">
    <location>
        <begin position="339"/>
        <end position="356"/>
    </location>
</feature>
<feature type="compositionally biased region" description="Polar residues" evidence="1">
    <location>
        <begin position="386"/>
        <end position="403"/>
    </location>
</feature>
<accession>A0A1Y3DYZ8</accession>
<dbReference type="OrthoDB" id="10362367at2759"/>
<feature type="region of interest" description="Disordered" evidence="1">
    <location>
        <begin position="386"/>
        <end position="432"/>
    </location>
</feature>
<comment type="caution">
    <text evidence="2">The sequence shown here is derived from an EMBL/GenBank/DDBJ whole genome shotgun (WGS) entry which is preliminary data.</text>
</comment>
<dbReference type="VEuPathDB" id="PlasmoDB:PKNOH_S02313500"/>
<dbReference type="VEuPathDB" id="PlasmoDB:PKA1H_030026200"/>
<reference evidence="2 3" key="1">
    <citation type="submission" date="2017-05" db="EMBL/GenBank/DDBJ databases">
        <title>PacBio assembly of a Plasmodium knowlesi genome sequence with Hi-C correction and manual annotation of the SICAvar gene family.</title>
        <authorList>
            <person name="Lapp S.A."/>
            <person name="Geraldo J.A."/>
            <person name="Chien J.-T."/>
            <person name="Ay F."/>
            <person name="Pakala S.B."/>
            <person name="Batugedara G."/>
            <person name="Humphrey J.C."/>
            <person name="Debarry J.D."/>
            <person name="Le Roch K.G."/>
            <person name="Galinski M.R."/>
            <person name="Kissinger J.C."/>
        </authorList>
    </citation>
    <scope>NUCLEOTIDE SEQUENCE [LARGE SCALE GENOMIC DNA]</scope>
    <source>
        <strain evidence="3">Malayan Strain Pk1 (A+)</strain>
    </source>
</reference>
<dbReference type="VEuPathDB" id="PlasmoDB:PKNH_0321200"/>
<evidence type="ECO:0000313" key="3">
    <source>
        <dbReference type="Proteomes" id="UP000195012"/>
    </source>
</evidence>
<gene>
    <name evidence="2" type="ORF">PKNOH_S02313500</name>
</gene>
<proteinExistence type="predicted"/>
<dbReference type="EMBL" id="NETL01000016">
    <property type="protein sequence ID" value="OTN68408.1"/>
    <property type="molecule type" value="Genomic_DNA"/>
</dbReference>
<organism evidence="2 3">
    <name type="scientific">Plasmodium knowlesi</name>
    <dbReference type="NCBI Taxonomy" id="5850"/>
    <lineage>
        <taxon>Eukaryota</taxon>
        <taxon>Sar</taxon>
        <taxon>Alveolata</taxon>
        <taxon>Apicomplexa</taxon>
        <taxon>Aconoidasida</taxon>
        <taxon>Haemosporida</taxon>
        <taxon>Plasmodiidae</taxon>
        <taxon>Plasmodium</taxon>
        <taxon>Plasmodium (Plasmodium)</taxon>
    </lineage>
</organism>
<name>A0A1Y3DYZ8_PLAKN</name>
<protein>
    <submittedName>
        <fullName evidence="2">KIR protein</fullName>
    </submittedName>
</protein>
<evidence type="ECO:0000313" key="2">
    <source>
        <dbReference type="EMBL" id="OTN68408.1"/>
    </source>
</evidence>